<proteinExistence type="predicted"/>
<reference evidence="1" key="1">
    <citation type="journal article" date="2020" name="Stud. Mycol.">
        <title>101 Dothideomycetes genomes: a test case for predicting lifestyles and emergence of pathogens.</title>
        <authorList>
            <person name="Haridas S."/>
            <person name="Albert R."/>
            <person name="Binder M."/>
            <person name="Bloem J."/>
            <person name="Labutti K."/>
            <person name="Salamov A."/>
            <person name="Andreopoulos B."/>
            <person name="Baker S."/>
            <person name="Barry K."/>
            <person name="Bills G."/>
            <person name="Bluhm B."/>
            <person name="Cannon C."/>
            <person name="Castanera R."/>
            <person name="Culley D."/>
            <person name="Daum C."/>
            <person name="Ezra D."/>
            <person name="Gonzalez J."/>
            <person name="Henrissat B."/>
            <person name="Kuo A."/>
            <person name="Liang C."/>
            <person name="Lipzen A."/>
            <person name="Lutzoni F."/>
            <person name="Magnuson J."/>
            <person name="Mondo S."/>
            <person name="Nolan M."/>
            <person name="Ohm R."/>
            <person name="Pangilinan J."/>
            <person name="Park H.-J."/>
            <person name="Ramirez L."/>
            <person name="Alfaro M."/>
            <person name="Sun H."/>
            <person name="Tritt A."/>
            <person name="Yoshinaga Y."/>
            <person name="Zwiers L.-H."/>
            <person name="Turgeon B."/>
            <person name="Goodwin S."/>
            <person name="Spatafora J."/>
            <person name="Crous P."/>
            <person name="Grigoriev I."/>
        </authorList>
    </citation>
    <scope>NUCLEOTIDE SEQUENCE</scope>
    <source>
        <strain evidence="1">CBS 122681</strain>
    </source>
</reference>
<protein>
    <submittedName>
        <fullName evidence="1">Uncharacterized protein</fullName>
    </submittedName>
</protein>
<organism evidence="1 2">
    <name type="scientific">Lophiostoma macrostomum CBS 122681</name>
    <dbReference type="NCBI Taxonomy" id="1314788"/>
    <lineage>
        <taxon>Eukaryota</taxon>
        <taxon>Fungi</taxon>
        <taxon>Dikarya</taxon>
        <taxon>Ascomycota</taxon>
        <taxon>Pezizomycotina</taxon>
        <taxon>Dothideomycetes</taxon>
        <taxon>Pleosporomycetidae</taxon>
        <taxon>Pleosporales</taxon>
        <taxon>Lophiostomataceae</taxon>
        <taxon>Lophiostoma</taxon>
    </lineage>
</organism>
<name>A0A6A6T7F6_9PLEO</name>
<evidence type="ECO:0000313" key="2">
    <source>
        <dbReference type="Proteomes" id="UP000799324"/>
    </source>
</evidence>
<sequence>MADAVSLRSSAIAAMVPRWIFSGHGRAAGCLDGARVCESVGFDSTGSTRRPPRTVGDDLQPAMAPTQRPCFSRRLRSAQQRCKTLLGDPLDGALGFNRLPLVADCRAATDANRGPLAPHSPSALGYCAAARAVVSISLQSLQWDQARLRCLGQMNTVPELPMPRRRSG</sequence>
<evidence type="ECO:0000313" key="1">
    <source>
        <dbReference type="EMBL" id="KAF2655237.1"/>
    </source>
</evidence>
<keyword evidence="2" id="KW-1185">Reference proteome</keyword>
<accession>A0A6A6T7F6</accession>
<dbReference type="AlphaFoldDB" id="A0A6A6T7F6"/>
<dbReference type="EMBL" id="MU004352">
    <property type="protein sequence ID" value="KAF2655237.1"/>
    <property type="molecule type" value="Genomic_DNA"/>
</dbReference>
<dbReference type="Proteomes" id="UP000799324">
    <property type="component" value="Unassembled WGS sequence"/>
</dbReference>
<gene>
    <name evidence="1" type="ORF">K491DRAFT_435834</name>
</gene>